<dbReference type="GO" id="GO:0009535">
    <property type="term" value="C:chloroplast thylakoid membrane"/>
    <property type="evidence" value="ECO:0007669"/>
    <property type="project" value="TreeGrafter"/>
</dbReference>
<sequence length="1041" mass="120282">MDSIPSSSSSSPLHSQQLLPFRFSHRLPFTSIRPFPNQKPRNLTSRASITFAAKQRDDIVLTVTRQNDEERTALSKCLTKELVRSLFCFAVGVSAFGAFRIAPAFAIPAVPWVVLSDKKKVKRNRHEYSDCTQRVLETVPGLLRSIEEARRGNGDVEDVKRALDVVKLETEKSEREILERMHPQLMELKEELRKLELREVEVSGQIEAVKREYDSLTGNELIVNEVEMKMLEQKMVELVKNYDENSEKIGEMEDVILRKETMALSYGVLEVLFIERECEQLVERFKQEVKQKEFESSLARSVNGLSKPVVQEDLETVQRKHLEQTILPNVVDVDDLEPFSHQDSVDFAQRLKRSLEDSREQQKNLVTQKGKNVKYDKEKRSIVYSPEEEETILLDRDRVVSRTWYNQEKNRWEMDPVAVPYAVTKNLIEHVRIRADWGTMYIALKGEDKEFYVDIKEFEILFKDIGGFDGLYRKMIACDIPTTVHLMWIPLSELKLHQQFSVILRLPRRFLSDQWNSEAALNARSWFFDSIKETADDIMMVIGFPVVELILPNMVRVKLGMAWPEEEPIMDTPWFLKWQLSTETRTNTRKAESEIQWTMLFISRTAISGFVLFHVFKFLKRKTPKLLGYGPVRKNPNRRKLGRVAYYFQKRWRSKRSRKRDGVDPIKTAFEHMKRVKKPPIPLKNFSSIESMKEEISEVVAFLQNPRAFQEMGARAPRGVLIVGERGTGKTSLALAIAAEAKVPVVEIKAQQLEAGMWVGQSASNVRELFQTARDLAPVILFVEDFDLFAGVRGKFIHTENQDHEAFINQLLVELDGFEKQDGVVLMATTRNLKQIDEALKRPGRMDRIFHLQRPTQAERENILYSAAKETMDDQLIDYVDWKKVAEKTTLLRPTELKLVPVAIEGSAFRSKVVDTDELMSYCSFFATFSSVMPRWLRKTKIVKKLNKMLVNHLGLTLAKEELQNVVDLMEPYGQISNGIELLSPPHDWTRETKFPHAVWAAGRGLIAHLLPNFDVVENLWLEPQSWQVSLIHSLPALSTF</sequence>
<evidence type="ECO:0000313" key="3">
    <source>
        <dbReference type="EMBL" id="CAI8603306.1"/>
    </source>
</evidence>
<dbReference type="Proteomes" id="UP001157006">
    <property type="component" value="Chromosome 3"/>
</dbReference>
<dbReference type="GO" id="GO:0005524">
    <property type="term" value="F:ATP binding"/>
    <property type="evidence" value="ECO:0007669"/>
    <property type="project" value="InterPro"/>
</dbReference>
<dbReference type="InterPro" id="IPR027417">
    <property type="entry name" value="P-loop_NTPase"/>
</dbReference>
<evidence type="ECO:0000259" key="2">
    <source>
        <dbReference type="SMART" id="SM00382"/>
    </source>
</evidence>
<feature type="coiled-coil region" evidence="1">
    <location>
        <begin position="156"/>
        <end position="248"/>
    </location>
</feature>
<dbReference type="SUPFAM" id="SSF52540">
    <property type="entry name" value="P-loop containing nucleoside triphosphate hydrolases"/>
    <property type="match status" value="1"/>
</dbReference>
<name>A0AAV1A007_VICFA</name>
<dbReference type="InterPro" id="IPR003593">
    <property type="entry name" value="AAA+_ATPase"/>
</dbReference>
<dbReference type="EMBL" id="OX451738">
    <property type="protein sequence ID" value="CAI8603306.1"/>
    <property type="molecule type" value="Genomic_DNA"/>
</dbReference>
<dbReference type="AlphaFoldDB" id="A0AAV1A007"/>
<dbReference type="InterPro" id="IPR003959">
    <property type="entry name" value="ATPase_AAA_core"/>
</dbReference>
<dbReference type="SMART" id="SM00382">
    <property type="entry name" value="AAA"/>
    <property type="match status" value="1"/>
</dbReference>
<protein>
    <recommendedName>
        <fullName evidence="2">AAA+ ATPase domain-containing protein</fullName>
    </recommendedName>
</protein>
<evidence type="ECO:0000313" key="4">
    <source>
        <dbReference type="Proteomes" id="UP001157006"/>
    </source>
</evidence>
<dbReference type="GO" id="GO:0006508">
    <property type="term" value="P:proteolysis"/>
    <property type="evidence" value="ECO:0007669"/>
    <property type="project" value="TreeGrafter"/>
</dbReference>
<organism evidence="3 4">
    <name type="scientific">Vicia faba</name>
    <name type="common">Broad bean</name>
    <name type="synonym">Faba vulgaris</name>
    <dbReference type="NCBI Taxonomy" id="3906"/>
    <lineage>
        <taxon>Eukaryota</taxon>
        <taxon>Viridiplantae</taxon>
        <taxon>Streptophyta</taxon>
        <taxon>Embryophyta</taxon>
        <taxon>Tracheophyta</taxon>
        <taxon>Spermatophyta</taxon>
        <taxon>Magnoliopsida</taxon>
        <taxon>eudicotyledons</taxon>
        <taxon>Gunneridae</taxon>
        <taxon>Pentapetalae</taxon>
        <taxon>rosids</taxon>
        <taxon>fabids</taxon>
        <taxon>Fabales</taxon>
        <taxon>Fabaceae</taxon>
        <taxon>Papilionoideae</taxon>
        <taxon>50 kb inversion clade</taxon>
        <taxon>NPAAA clade</taxon>
        <taxon>Hologalegina</taxon>
        <taxon>IRL clade</taxon>
        <taxon>Fabeae</taxon>
        <taxon>Vicia</taxon>
    </lineage>
</organism>
<evidence type="ECO:0000256" key="1">
    <source>
        <dbReference type="SAM" id="Coils"/>
    </source>
</evidence>
<dbReference type="FunFam" id="3.40.50.300:FF:001891">
    <property type="entry name" value="ATP-dependent zinc metalloprotease FtsH 3"/>
    <property type="match status" value="1"/>
</dbReference>
<feature type="domain" description="AAA+ ATPase" evidence="2">
    <location>
        <begin position="716"/>
        <end position="856"/>
    </location>
</feature>
<keyword evidence="1" id="KW-0175">Coiled coil</keyword>
<accession>A0AAV1A007</accession>
<dbReference type="Gene3D" id="3.40.50.300">
    <property type="entry name" value="P-loop containing nucleotide triphosphate hydrolases"/>
    <property type="match status" value="1"/>
</dbReference>
<dbReference type="PANTHER" id="PTHR23076:SF58">
    <property type="entry name" value="INACTIVE ATP-DEPENDENT ZINC METALLOPROTEASE FTSHI 5, CHLOROPLASTIC-RELATED"/>
    <property type="match status" value="1"/>
</dbReference>
<dbReference type="GO" id="GO:0016887">
    <property type="term" value="F:ATP hydrolysis activity"/>
    <property type="evidence" value="ECO:0007669"/>
    <property type="project" value="InterPro"/>
</dbReference>
<dbReference type="Pfam" id="PF00004">
    <property type="entry name" value="AAA"/>
    <property type="match status" value="1"/>
</dbReference>
<reference evidence="3 4" key="1">
    <citation type="submission" date="2023-01" db="EMBL/GenBank/DDBJ databases">
        <authorList>
            <person name="Kreplak J."/>
        </authorList>
    </citation>
    <scope>NUCLEOTIDE SEQUENCE [LARGE SCALE GENOMIC DNA]</scope>
</reference>
<dbReference type="GO" id="GO:0004176">
    <property type="term" value="F:ATP-dependent peptidase activity"/>
    <property type="evidence" value="ECO:0007669"/>
    <property type="project" value="TreeGrafter"/>
</dbReference>
<keyword evidence="4" id="KW-1185">Reference proteome</keyword>
<proteinExistence type="predicted"/>
<gene>
    <name evidence="3" type="ORF">VFH_III080560</name>
</gene>
<dbReference type="PANTHER" id="PTHR23076">
    <property type="entry name" value="METALLOPROTEASE M41 FTSH"/>
    <property type="match status" value="1"/>
</dbReference>